<dbReference type="EMBL" id="RQGC01000004">
    <property type="protein sequence ID" value="TGL42356.1"/>
    <property type="molecule type" value="Genomic_DNA"/>
</dbReference>
<comment type="caution">
    <text evidence="2">The sequence shown here is derived from an EMBL/GenBank/DDBJ whole genome shotgun (WGS) entry which is preliminary data.</text>
</comment>
<accession>A0A5F1ZVR8</accession>
<sequence>MKKLFETNDPIEAGLMESLLSSEEIAYIKKGDEANVLRGVLPPNDTLIAFYVGEEDYEGAEILIQNLRTDP</sequence>
<dbReference type="Pfam" id="PF09413">
    <property type="entry name" value="DUF2007"/>
    <property type="match status" value="1"/>
</dbReference>
<feature type="domain" description="DUF2007" evidence="1">
    <location>
        <begin position="1"/>
        <end position="67"/>
    </location>
</feature>
<evidence type="ECO:0000259" key="1">
    <source>
        <dbReference type="Pfam" id="PF09413"/>
    </source>
</evidence>
<dbReference type="Proteomes" id="UP000297946">
    <property type="component" value="Unassembled WGS sequence"/>
</dbReference>
<name>A0A5F1ZVR8_9LEPT</name>
<gene>
    <name evidence="2" type="ORF">EHO57_09605</name>
    <name evidence="3" type="ORF">EHQ53_09270</name>
</gene>
<evidence type="ECO:0000313" key="4">
    <source>
        <dbReference type="Proteomes" id="UP000297273"/>
    </source>
</evidence>
<dbReference type="OrthoDB" id="336691at2"/>
<dbReference type="RefSeq" id="WP_135645301.1">
    <property type="nucleotide sequence ID" value="NZ_RQER01000006.1"/>
</dbReference>
<evidence type="ECO:0000313" key="2">
    <source>
        <dbReference type="EMBL" id="TGK01193.1"/>
    </source>
</evidence>
<organism evidence="2 5">
    <name type="scientific">Leptospira langatensis</name>
    <dbReference type="NCBI Taxonomy" id="2484983"/>
    <lineage>
        <taxon>Bacteria</taxon>
        <taxon>Pseudomonadati</taxon>
        <taxon>Spirochaetota</taxon>
        <taxon>Spirochaetia</taxon>
        <taxon>Leptospirales</taxon>
        <taxon>Leptospiraceae</taxon>
        <taxon>Leptospira</taxon>
    </lineage>
</organism>
<evidence type="ECO:0000313" key="3">
    <source>
        <dbReference type="EMBL" id="TGL42356.1"/>
    </source>
</evidence>
<dbReference type="SUPFAM" id="SSF54913">
    <property type="entry name" value="GlnB-like"/>
    <property type="match status" value="1"/>
</dbReference>
<dbReference type="InterPro" id="IPR011322">
    <property type="entry name" value="N-reg_PII-like_a/b"/>
</dbReference>
<keyword evidence="4" id="KW-1185">Reference proteome</keyword>
<reference evidence="2 5" key="2">
    <citation type="journal article" date="2019" name="PLoS Negl. Trop. Dis.">
        <title>Revisiting the worldwide diversity of Leptospira species in the environment.</title>
        <authorList>
            <person name="Vincent A.T."/>
            <person name="Schiettekatte O."/>
            <person name="Bourhy P."/>
            <person name="Veyrier F.J."/>
            <person name="Picardeau M."/>
        </authorList>
    </citation>
    <scope>NUCLEOTIDE SEQUENCE [LARGE SCALE GENOMIC DNA]</scope>
    <source>
        <strain evidence="3">201702690</strain>
        <strain evidence="2 5">SSW18</strain>
    </source>
</reference>
<dbReference type="AlphaFoldDB" id="A0A5F1ZVR8"/>
<evidence type="ECO:0000313" key="5">
    <source>
        <dbReference type="Proteomes" id="UP000297946"/>
    </source>
</evidence>
<reference evidence="3" key="1">
    <citation type="submission" date="2018-10" db="EMBL/GenBank/DDBJ databases">
        <authorList>
            <person name="Vincent A.T."/>
            <person name="Schiettekatte O."/>
            <person name="Bourhy P."/>
            <person name="Veyrier F.J."/>
            <person name="Picardeau M."/>
        </authorList>
    </citation>
    <scope>NUCLEOTIDE SEQUENCE</scope>
    <source>
        <strain evidence="3">201702690</strain>
    </source>
</reference>
<proteinExistence type="predicted"/>
<dbReference type="InterPro" id="IPR018551">
    <property type="entry name" value="DUF2007"/>
</dbReference>
<dbReference type="EMBL" id="RQER01000006">
    <property type="protein sequence ID" value="TGK01193.1"/>
    <property type="molecule type" value="Genomic_DNA"/>
</dbReference>
<dbReference type="Gene3D" id="3.30.70.790">
    <property type="entry name" value="UreE, C-terminal domain"/>
    <property type="match status" value="1"/>
</dbReference>
<protein>
    <submittedName>
        <fullName evidence="2">DUF2007 domain-containing protein</fullName>
    </submittedName>
</protein>
<dbReference type="Proteomes" id="UP000297273">
    <property type="component" value="Unassembled WGS sequence"/>
</dbReference>